<comment type="subcellular location">
    <subcellularLocation>
        <location evidence="1">Cell inner membrane</location>
        <topology evidence="1">Multi-pass membrane protein</topology>
    </subcellularLocation>
    <subcellularLocation>
        <location evidence="9">Cell membrane</location>
        <topology evidence="9">Multi-pass membrane protein</topology>
    </subcellularLocation>
</comment>
<keyword evidence="7 10" id="KW-1133">Transmembrane helix</keyword>
<comment type="similarity">
    <text evidence="9">Belongs to the drug/metabolite transporter (DMT) superfamily. Small multidrug resistance (SMR) (TC 2.A.7.1) family.</text>
</comment>
<comment type="caution">
    <text evidence="11">The sequence shown here is derived from an EMBL/GenBank/DDBJ whole genome shotgun (WGS) entry which is preliminary data.</text>
</comment>
<dbReference type="Pfam" id="PF00893">
    <property type="entry name" value="Multi_Drug_Res"/>
    <property type="match status" value="1"/>
</dbReference>
<dbReference type="AlphaFoldDB" id="A0A8J7CCN6"/>
<evidence type="ECO:0000256" key="8">
    <source>
        <dbReference type="ARBA" id="ARBA00023136"/>
    </source>
</evidence>
<evidence type="ECO:0000256" key="4">
    <source>
        <dbReference type="ARBA" id="ARBA00022475"/>
    </source>
</evidence>
<dbReference type="GO" id="GO:0031460">
    <property type="term" value="P:glycine betaine transport"/>
    <property type="evidence" value="ECO:0007669"/>
    <property type="project" value="TreeGrafter"/>
</dbReference>
<evidence type="ECO:0000256" key="7">
    <source>
        <dbReference type="ARBA" id="ARBA00022989"/>
    </source>
</evidence>
<keyword evidence="6 9" id="KW-0812">Transmembrane</keyword>
<gene>
    <name evidence="11" type="ORF">IHV25_06720</name>
</gene>
<dbReference type="PANTHER" id="PTHR30561:SF6">
    <property type="entry name" value="SPERMIDINE EXPORT PROTEIN MDTI"/>
    <property type="match status" value="1"/>
</dbReference>
<dbReference type="EMBL" id="JACZHT010000004">
    <property type="protein sequence ID" value="MBE1237338.1"/>
    <property type="molecule type" value="Genomic_DNA"/>
</dbReference>
<organism evidence="11 12">
    <name type="scientific">Phaeovibrio sulfidiphilus</name>
    <dbReference type="NCBI Taxonomy" id="1220600"/>
    <lineage>
        <taxon>Bacteria</taxon>
        <taxon>Pseudomonadati</taxon>
        <taxon>Pseudomonadota</taxon>
        <taxon>Alphaproteobacteria</taxon>
        <taxon>Rhodospirillales</taxon>
        <taxon>Rhodospirillaceae</taxon>
        <taxon>Phaeovibrio</taxon>
    </lineage>
</organism>
<evidence type="ECO:0000256" key="6">
    <source>
        <dbReference type="ARBA" id="ARBA00022692"/>
    </source>
</evidence>
<dbReference type="PANTHER" id="PTHR30561">
    <property type="entry name" value="SMR FAMILY PROTON-DEPENDENT DRUG EFFLUX TRANSPORTER SUGE"/>
    <property type="match status" value="1"/>
</dbReference>
<dbReference type="GO" id="GO:1903711">
    <property type="term" value="P:spermidine transmembrane transport"/>
    <property type="evidence" value="ECO:0007669"/>
    <property type="project" value="TreeGrafter"/>
</dbReference>
<dbReference type="SUPFAM" id="SSF103481">
    <property type="entry name" value="Multidrug resistance efflux transporter EmrE"/>
    <property type="match status" value="1"/>
</dbReference>
<dbReference type="Proteomes" id="UP000631034">
    <property type="component" value="Unassembled WGS sequence"/>
</dbReference>
<dbReference type="InterPro" id="IPR000390">
    <property type="entry name" value="Small_drug/metabolite_transptr"/>
</dbReference>
<dbReference type="GO" id="GO:0015297">
    <property type="term" value="F:antiporter activity"/>
    <property type="evidence" value="ECO:0007669"/>
    <property type="project" value="TreeGrafter"/>
</dbReference>
<evidence type="ECO:0000256" key="1">
    <source>
        <dbReference type="ARBA" id="ARBA00004429"/>
    </source>
</evidence>
<dbReference type="Gene3D" id="1.10.3730.20">
    <property type="match status" value="1"/>
</dbReference>
<protein>
    <recommendedName>
        <fullName evidence="3">Spermidine export protein MdtI</fullName>
    </recommendedName>
</protein>
<evidence type="ECO:0000256" key="10">
    <source>
        <dbReference type="SAM" id="Phobius"/>
    </source>
</evidence>
<dbReference type="GO" id="GO:0015199">
    <property type="term" value="F:amino-acid betaine transmembrane transporter activity"/>
    <property type="evidence" value="ECO:0007669"/>
    <property type="project" value="TreeGrafter"/>
</dbReference>
<name>A0A8J7CCN6_9PROT</name>
<accession>A0A8J7CCN6</accession>
<feature type="transmembrane region" description="Helical" evidence="10">
    <location>
        <begin position="34"/>
        <end position="56"/>
    </location>
</feature>
<keyword evidence="5" id="KW-0997">Cell inner membrane</keyword>
<evidence type="ECO:0000313" key="11">
    <source>
        <dbReference type="EMBL" id="MBE1237338.1"/>
    </source>
</evidence>
<dbReference type="InterPro" id="IPR037185">
    <property type="entry name" value="EmrE-like"/>
</dbReference>
<evidence type="ECO:0000256" key="5">
    <source>
        <dbReference type="ARBA" id="ARBA00022519"/>
    </source>
</evidence>
<dbReference type="GO" id="GO:0005886">
    <property type="term" value="C:plasma membrane"/>
    <property type="evidence" value="ECO:0007669"/>
    <property type="project" value="UniProtKB-SubCell"/>
</dbReference>
<reference evidence="11" key="1">
    <citation type="submission" date="2020-10" db="EMBL/GenBank/DDBJ databases">
        <title>Genome sequence of the unusual species of purple photosynthetic bacteria, Phaeovibrio sulfidiphilus DSM 23193, type strain.</title>
        <authorList>
            <person name="Kyndt J.A."/>
            <person name="Meyer T.E."/>
        </authorList>
    </citation>
    <scope>NUCLEOTIDE SEQUENCE</scope>
    <source>
        <strain evidence="11">DSM 23193</strain>
    </source>
</reference>
<feature type="transmembrane region" description="Helical" evidence="10">
    <location>
        <begin position="63"/>
        <end position="84"/>
    </location>
</feature>
<comment type="subunit">
    <text evidence="2">Forms a complex with MdtJ.</text>
</comment>
<dbReference type="InterPro" id="IPR045324">
    <property type="entry name" value="Small_multidrug_res"/>
</dbReference>
<evidence type="ECO:0000313" key="12">
    <source>
        <dbReference type="Proteomes" id="UP000631034"/>
    </source>
</evidence>
<keyword evidence="4" id="KW-1003">Cell membrane</keyword>
<evidence type="ECO:0000256" key="3">
    <source>
        <dbReference type="ARBA" id="ARBA00021114"/>
    </source>
</evidence>
<evidence type="ECO:0000256" key="9">
    <source>
        <dbReference type="RuleBase" id="RU003942"/>
    </source>
</evidence>
<dbReference type="GO" id="GO:0015220">
    <property type="term" value="F:choline transmembrane transporter activity"/>
    <property type="evidence" value="ECO:0007669"/>
    <property type="project" value="TreeGrafter"/>
</dbReference>
<keyword evidence="12" id="KW-1185">Reference proteome</keyword>
<keyword evidence="8 10" id="KW-0472">Membrane</keyword>
<proteinExistence type="inferred from homology"/>
<evidence type="ECO:0000256" key="2">
    <source>
        <dbReference type="ARBA" id="ARBA00011359"/>
    </source>
</evidence>
<feature type="transmembrane region" description="Helical" evidence="10">
    <location>
        <begin position="90"/>
        <end position="108"/>
    </location>
</feature>
<sequence>MGALFSLALVAVVAAAGLDIVANAALVKAQGFRKPFYTLAAVALICTAFTGLAYAVRTMDLSVAYALWGGFGILGTSLMGAAFFGQRLRPSAVLGMGLLIGGMTTLHLS</sequence>